<keyword evidence="3" id="KW-1185">Reference proteome</keyword>
<gene>
    <name evidence="2" type="ORF">DLM86_00430</name>
</gene>
<dbReference type="Proteomes" id="UP000247476">
    <property type="component" value="Unassembled WGS sequence"/>
</dbReference>
<evidence type="ECO:0000256" key="1">
    <source>
        <dbReference type="SAM" id="Coils"/>
    </source>
</evidence>
<accession>A0A2V5KDG4</accession>
<feature type="coiled-coil region" evidence="1">
    <location>
        <begin position="306"/>
        <end position="340"/>
    </location>
</feature>
<evidence type="ECO:0000313" key="3">
    <source>
        <dbReference type="Proteomes" id="UP000247476"/>
    </source>
</evidence>
<feature type="coiled-coil region" evidence="1">
    <location>
        <begin position="48"/>
        <end position="193"/>
    </location>
</feature>
<keyword evidence="1" id="KW-0175">Coiled coil</keyword>
<reference evidence="2 3" key="1">
    <citation type="submission" date="2018-05" db="EMBL/GenBank/DDBJ databases">
        <title>Paenibacillus flagellatus sp. nov., isolated from selenium mineral soil.</title>
        <authorList>
            <person name="Dai X."/>
        </authorList>
    </citation>
    <scope>NUCLEOTIDE SEQUENCE [LARGE SCALE GENOMIC DNA]</scope>
    <source>
        <strain evidence="2 3">DXL2</strain>
    </source>
</reference>
<proteinExistence type="predicted"/>
<feature type="coiled-coil region" evidence="1">
    <location>
        <begin position="237"/>
        <end position="264"/>
    </location>
</feature>
<protein>
    <submittedName>
        <fullName evidence="2">Uncharacterized protein</fullName>
    </submittedName>
</protein>
<dbReference type="EMBL" id="QJVJ01000001">
    <property type="protein sequence ID" value="PYI56952.1"/>
    <property type="molecule type" value="Genomic_DNA"/>
</dbReference>
<comment type="caution">
    <text evidence="2">The sequence shown here is derived from an EMBL/GenBank/DDBJ whole genome shotgun (WGS) entry which is preliminary data.</text>
</comment>
<sequence>MSGAFWNTIGFCRVYTENAIRIANREECPVWEPLNEKLEQANAKRQEKLMWERRLADIQRRIRELKNRLPALEVVLDRENRDVEKLTAMTLTRLFHTLLRSREEQLELERRQAVEAALKLQEARRLLADLELERREAGEALALVREAELEYDSLLREKEEKLRALSPETATRLKELDDAAAEAAANGRELREAVDEGERALLLLKEAEASLGKAEGWGQWDMLGGGAIATHLKHGHIDDARDAVRRAQLRLTRFEKELADLGRHSPIRIDIGGTLQFADYFLDGLIADWIVQGRIEQSMGRVRNVRHRVESLLSTLRKELADAESELGRLRARRSALIEKA</sequence>
<evidence type="ECO:0000313" key="2">
    <source>
        <dbReference type="EMBL" id="PYI56952.1"/>
    </source>
</evidence>
<dbReference type="AlphaFoldDB" id="A0A2V5KDG4"/>
<organism evidence="2 3">
    <name type="scientific">Paenibacillus flagellatus</name>
    <dbReference type="NCBI Taxonomy" id="2211139"/>
    <lineage>
        <taxon>Bacteria</taxon>
        <taxon>Bacillati</taxon>
        <taxon>Bacillota</taxon>
        <taxon>Bacilli</taxon>
        <taxon>Bacillales</taxon>
        <taxon>Paenibacillaceae</taxon>
        <taxon>Paenibacillus</taxon>
    </lineage>
</organism>
<name>A0A2V5KDG4_9BACL</name>